<dbReference type="AlphaFoldDB" id="A0A382JA41"/>
<protein>
    <submittedName>
        <fullName evidence="2">Uncharacterized protein</fullName>
    </submittedName>
</protein>
<evidence type="ECO:0000256" key="1">
    <source>
        <dbReference type="SAM" id="MobiDB-lite"/>
    </source>
</evidence>
<feature type="compositionally biased region" description="Acidic residues" evidence="1">
    <location>
        <begin position="59"/>
        <end position="74"/>
    </location>
</feature>
<name>A0A382JA41_9ZZZZ</name>
<dbReference type="EMBL" id="UINC01073026">
    <property type="protein sequence ID" value="SVC09094.1"/>
    <property type="molecule type" value="Genomic_DNA"/>
</dbReference>
<organism evidence="2">
    <name type="scientific">marine metagenome</name>
    <dbReference type="NCBI Taxonomy" id="408172"/>
    <lineage>
        <taxon>unclassified sequences</taxon>
        <taxon>metagenomes</taxon>
        <taxon>ecological metagenomes</taxon>
    </lineage>
</organism>
<feature type="non-terminal residue" evidence="2">
    <location>
        <position position="1"/>
    </location>
</feature>
<feature type="region of interest" description="Disordered" evidence="1">
    <location>
        <begin position="54"/>
        <end position="74"/>
    </location>
</feature>
<sequence length="74" mass="8548">VREELDPFLSLVETSYNVLGWSAYDQVLEQINGLPISDEGKEDLVRRFPPRECAAPAQWDEDEEDEDFAEAYLK</sequence>
<feature type="non-terminal residue" evidence="2">
    <location>
        <position position="74"/>
    </location>
</feature>
<gene>
    <name evidence="2" type="ORF">METZ01_LOCUS261948</name>
</gene>
<proteinExistence type="predicted"/>
<reference evidence="2" key="1">
    <citation type="submission" date="2018-05" db="EMBL/GenBank/DDBJ databases">
        <authorList>
            <person name="Lanie J.A."/>
            <person name="Ng W.-L."/>
            <person name="Kazmierczak K.M."/>
            <person name="Andrzejewski T.M."/>
            <person name="Davidsen T.M."/>
            <person name="Wayne K.J."/>
            <person name="Tettelin H."/>
            <person name="Glass J.I."/>
            <person name="Rusch D."/>
            <person name="Podicherti R."/>
            <person name="Tsui H.-C.T."/>
            <person name="Winkler M.E."/>
        </authorList>
    </citation>
    <scope>NUCLEOTIDE SEQUENCE</scope>
</reference>
<accession>A0A382JA41</accession>
<evidence type="ECO:0000313" key="2">
    <source>
        <dbReference type="EMBL" id="SVC09094.1"/>
    </source>
</evidence>